<protein>
    <recommendedName>
        <fullName evidence="3">Dynein heavy chain region D6 P-loop domain-containing protein</fullName>
    </recommendedName>
</protein>
<keyword evidence="2" id="KW-0677">Repeat</keyword>
<dbReference type="Proteomes" id="UP001497623">
    <property type="component" value="Unassembled WGS sequence"/>
</dbReference>
<evidence type="ECO:0000256" key="1">
    <source>
        <dbReference type="ARBA" id="ARBA00008887"/>
    </source>
</evidence>
<dbReference type="GO" id="GO:0051959">
    <property type="term" value="F:dynein light intermediate chain binding"/>
    <property type="evidence" value="ECO:0007669"/>
    <property type="project" value="InterPro"/>
</dbReference>
<gene>
    <name evidence="4" type="ORF">MNOR_LOCUS32414</name>
</gene>
<dbReference type="Pfam" id="PF03028">
    <property type="entry name" value="Dynein_heavy"/>
    <property type="match status" value="1"/>
</dbReference>
<evidence type="ECO:0000313" key="4">
    <source>
        <dbReference type="EMBL" id="CAL4160352.1"/>
    </source>
</evidence>
<evidence type="ECO:0000259" key="3">
    <source>
        <dbReference type="Pfam" id="PF03028"/>
    </source>
</evidence>
<name>A0AAV2S6K4_MEGNR</name>
<dbReference type="GO" id="GO:0008569">
    <property type="term" value="F:minus-end-directed microtubule motor activity"/>
    <property type="evidence" value="ECO:0007669"/>
    <property type="project" value="InterPro"/>
</dbReference>
<dbReference type="InterPro" id="IPR027417">
    <property type="entry name" value="P-loop_NTPase"/>
</dbReference>
<dbReference type="PANTHER" id="PTHR46532:SF4">
    <property type="entry name" value="AAA+ ATPASE DOMAIN-CONTAINING PROTEIN"/>
    <property type="match status" value="1"/>
</dbReference>
<dbReference type="FunFam" id="3.40.50.300:FF:000320">
    <property type="entry name" value="Dynein, axonemal, heavy chain 5"/>
    <property type="match status" value="1"/>
</dbReference>
<proteinExistence type="inferred from homology"/>
<dbReference type="GO" id="GO:0005858">
    <property type="term" value="C:axonemal dynein complex"/>
    <property type="evidence" value="ECO:0007669"/>
    <property type="project" value="TreeGrafter"/>
</dbReference>
<dbReference type="InterPro" id="IPR004273">
    <property type="entry name" value="Dynein_heavy_D6_P-loop"/>
</dbReference>
<dbReference type="EMBL" id="CAXKWB010044045">
    <property type="protein sequence ID" value="CAL4160352.1"/>
    <property type="molecule type" value="Genomic_DNA"/>
</dbReference>
<dbReference type="InterPro" id="IPR026983">
    <property type="entry name" value="DHC"/>
</dbReference>
<feature type="non-terminal residue" evidence="4">
    <location>
        <position position="159"/>
    </location>
</feature>
<organism evidence="4 5">
    <name type="scientific">Meganyctiphanes norvegica</name>
    <name type="common">Northern krill</name>
    <name type="synonym">Thysanopoda norvegica</name>
    <dbReference type="NCBI Taxonomy" id="48144"/>
    <lineage>
        <taxon>Eukaryota</taxon>
        <taxon>Metazoa</taxon>
        <taxon>Ecdysozoa</taxon>
        <taxon>Arthropoda</taxon>
        <taxon>Crustacea</taxon>
        <taxon>Multicrustacea</taxon>
        <taxon>Malacostraca</taxon>
        <taxon>Eumalacostraca</taxon>
        <taxon>Eucarida</taxon>
        <taxon>Euphausiacea</taxon>
        <taxon>Euphausiidae</taxon>
        <taxon>Meganyctiphanes</taxon>
    </lineage>
</organism>
<evidence type="ECO:0000313" key="5">
    <source>
        <dbReference type="Proteomes" id="UP001497623"/>
    </source>
</evidence>
<dbReference type="PANTHER" id="PTHR46532">
    <property type="entry name" value="MALE FERTILITY FACTOR KL5"/>
    <property type="match status" value="1"/>
</dbReference>
<dbReference type="Gene3D" id="3.40.50.300">
    <property type="entry name" value="P-loop containing nucleotide triphosphate hydrolases"/>
    <property type="match status" value="1"/>
</dbReference>
<feature type="domain" description="Dynein heavy chain region D6 P-loop" evidence="3">
    <location>
        <begin position="56"/>
        <end position="159"/>
    </location>
</feature>
<accession>A0AAV2S6K4</accession>
<dbReference type="GO" id="GO:0007018">
    <property type="term" value="P:microtubule-based movement"/>
    <property type="evidence" value="ECO:0007669"/>
    <property type="project" value="InterPro"/>
</dbReference>
<dbReference type="AlphaFoldDB" id="A0AAV2S6K4"/>
<feature type="non-terminal residue" evidence="4">
    <location>
        <position position="1"/>
    </location>
</feature>
<keyword evidence="5" id="KW-1185">Reference proteome</keyword>
<dbReference type="GO" id="GO:0045505">
    <property type="term" value="F:dynein intermediate chain binding"/>
    <property type="evidence" value="ECO:0007669"/>
    <property type="project" value="InterPro"/>
</dbReference>
<evidence type="ECO:0000256" key="2">
    <source>
        <dbReference type="ARBA" id="ARBA00022737"/>
    </source>
</evidence>
<reference evidence="4 5" key="1">
    <citation type="submission" date="2024-05" db="EMBL/GenBank/DDBJ databases">
        <authorList>
            <person name="Wallberg A."/>
        </authorList>
    </citation>
    <scope>NUCLEOTIDE SEQUENCE [LARGE SCALE GENOMIC DNA]</scope>
</reference>
<comment type="similarity">
    <text evidence="1">Belongs to the dynein heavy chain family.</text>
</comment>
<comment type="caution">
    <text evidence="4">The sequence shown here is derived from an EMBL/GenBank/DDBJ whole genome shotgun (WGS) entry which is preliminary data.</text>
</comment>
<sequence>GYSRDLDAFRQLLLVRSWCPDRTISQAARYIKSALGDEYADSVILDLEATWDEADNRTPLVCFLSVGSDPSSQIEALAKAKEMEFCFISMGQGQEEHARKLLMTAIAQGRWLLLQNCHLSLEFCTELLQVVTETEQMHPQFRLWISTEVHPLFPISFLQ</sequence>